<accession>A0A4R3KC65</accession>
<dbReference type="Proteomes" id="UP000295788">
    <property type="component" value="Unassembled WGS sequence"/>
</dbReference>
<protein>
    <submittedName>
        <fullName evidence="2">Acyltransferase-like protein</fullName>
    </submittedName>
</protein>
<keyword evidence="3" id="KW-1185">Reference proteome</keyword>
<dbReference type="Pfam" id="PF01553">
    <property type="entry name" value="Acyltransferase"/>
    <property type="match status" value="1"/>
</dbReference>
<evidence type="ECO:0000313" key="2">
    <source>
        <dbReference type="EMBL" id="TCS80806.1"/>
    </source>
</evidence>
<organism evidence="2 3">
    <name type="scientific">Tepidibacillus fermentans</name>
    <dbReference type="NCBI Taxonomy" id="1281767"/>
    <lineage>
        <taxon>Bacteria</taxon>
        <taxon>Bacillati</taxon>
        <taxon>Bacillota</taxon>
        <taxon>Bacilli</taxon>
        <taxon>Bacillales</taxon>
        <taxon>Bacillaceae</taxon>
        <taxon>Tepidibacillus</taxon>
    </lineage>
</organism>
<dbReference type="SUPFAM" id="SSF69593">
    <property type="entry name" value="Glycerol-3-phosphate (1)-acyltransferase"/>
    <property type="match status" value="1"/>
</dbReference>
<feature type="domain" description="Phospholipid/glycerol acyltransferase" evidence="1">
    <location>
        <begin position="19"/>
        <end position="62"/>
    </location>
</feature>
<comment type="caution">
    <text evidence="2">The sequence shown here is derived from an EMBL/GenBank/DDBJ whole genome shotgun (WGS) entry which is preliminary data.</text>
</comment>
<dbReference type="EMBL" id="SMAB01000015">
    <property type="protein sequence ID" value="TCS80806.1"/>
    <property type="molecule type" value="Genomic_DNA"/>
</dbReference>
<evidence type="ECO:0000313" key="3">
    <source>
        <dbReference type="Proteomes" id="UP000295788"/>
    </source>
</evidence>
<dbReference type="GO" id="GO:0016746">
    <property type="term" value="F:acyltransferase activity"/>
    <property type="evidence" value="ECO:0007669"/>
    <property type="project" value="UniProtKB-KW"/>
</dbReference>
<evidence type="ECO:0000259" key="1">
    <source>
        <dbReference type="Pfam" id="PF01553"/>
    </source>
</evidence>
<name>A0A4R3KC65_9BACI</name>
<proteinExistence type="predicted"/>
<reference evidence="2 3" key="1">
    <citation type="submission" date="2019-03" db="EMBL/GenBank/DDBJ databases">
        <title>Genomic Encyclopedia of Type Strains, Phase IV (KMG-IV): sequencing the most valuable type-strain genomes for metagenomic binning, comparative biology and taxonomic classification.</title>
        <authorList>
            <person name="Goeker M."/>
        </authorList>
    </citation>
    <scope>NUCLEOTIDE SEQUENCE [LARGE SCALE GENOMIC DNA]</scope>
    <source>
        <strain evidence="2 3">DSM 23802</strain>
    </source>
</reference>
<dbReference type="OrthoDB" id="9803035at2"/>
<gene>
    <name evidence="2" type="ORF">EDD72_11533</name>
</gene>
<keyword evidence="2" id="KW-0808">Transferase</keyword>
<keyword evidence="2" id="KW-0012">Acyltransferase</keyword>
<dbReference type="AlphaFoldDB" id="A0A4R3KC65"/>
<sequence length="78" mass="8947">MFYSIVKALLWAILKLYNRITVHGLSFVPRKGAFILVANHSSYLDPIYIGISIPRKLHFILKPAEDSLFYKKSSYSKG</sequence>
<dbReference type="InterPro" id="IPR002123">
    <property type="entry name" value="Plipid/glycerol_acylTrfase"/>
</dbReference>